<dbReference type="PANTHER" id="PTHR11362">
    <property type="entry name" value="PHOSPHATIDYLETHANOLAMINE-BINDING PROTEIN"/>
    <property type="match status" value="1"/>
</dbReference>
<keyword evidence="5" id="KW-0496">Mitochondrion</keyword>
<organism evidence="10">
    <name type="scientific">Amblyomma parvum</name>
    <name type="common">South American tick</name>
    <dbReference type="NCBI Taxonomy" id="251391"/>
    <lineage>
        <taxon>Eukaryota</taxon>
        <taxon>Metazoa</taxon>
        <taxon>Ecdysozoa</taxon>
        <taxon>Arthropoda</taxon>
        <taxon>Chelicerata</taxon>
        <taxon>Arachnida</taxon>
        <taxon>Acari</taxon>
        <taxon>Parasitiformes</taxon>
        <taxon>Ixodida</taxon>
        <taxon>Ixodoidea</taxon>
        <taxon>Ixodidae</taxon>
        <taxon>Amblyomminae</taxon>
        <taxon>Amblyomma</taxon>
    </lineage>
</organism>
<keyword evidence="6" id="KW-0687">Ribonucleoprotein</keyword>
<evidence type="ECO:0000256" key="5">
    <source>
        <dbReference type="ARBA" id="ARBA00023128"/>
    </source>
</evidence>
<protein>
    <recommendedName>
        <fullName evidence="8">Large ribosomal subunit protein mL38</fullName>
    </recommendedName>
    <alternativeName>
        <fullName evidence="9">39S ribosomal protein L38, mitochondrial</fullName>
    </alternativeName>
</protein>
<evidence type="ECO:0000256" key="2">
    <source>
        <dbReference type="ARBA" id="ARBA00022946"/>
    </source>
</evidence>
<dbReference type="Gene3D" id="3.90.280.10">
    <property type="entry name" value="PEBP-like"/>
    <property type="match status" value="1"/>
</dbReference>
<dbReference type="InterPro" id="IPR008914">
    <property type="entry name" value="PEBP"/>
</dbReference>
<dbReference type="EMBL" id="GBBL01000296">
    <property type="protein sequence ID" value="JAC27024.1"/>
    <property type="molecule type" value="mRNA"/>
</dbReference>
<reference evidence="10" key="1">
    <citation type="submission" date="2014-03" db="EMBL/GenBank/DDBJ databases">
        <title>The sialotranscriptome of Amblyomma triste, Amblyomma parvum and Amblyomma cajennense ticks, uncovered by 454-based RNA-seq.</title>
        <authorList>
            <person name="Garcia G.R."/>
            <person name="Gardinassi L.G."/>
            <person name="Ribeiro J.M."/>
            <person name="Anatrielo E."/>
            <person name="Ferreira B.R."/>
            <person name="Moreira H.N."/>
            <person name="Mafra C."/>
            <person name="Olegario M.M."/>
            <person name="Szabo P.J."/>
            <person name="Miranda-Santos I.K."/>
            <person name="Maruyama S.R."/>
        </authorList>
    </citation>
    <scope>NUCLEOTIDE SEQUENCE</scope>
    <source>
        <strain evidence="10">Araguapaz</strain>
        <tissue evidence="10">Salivary glands</tissue>
    </source>
</reference>
<keyword evidence="4" id="KW-0175">Coiled coil</keyword>
<accession>A0A023G027</accession>
<evidence type="ECO:0000256" key="9">
    <source>
        <dbReference type="ARBA" id="ARBA00041206"/>
    </source>
</evidence>
<dbReference type="AlphaFoldDB" id="A0A023G027"/>
<dbReference type="CDD" id="cd00866">
    <property type="entry name" value="PEBP_euk"/>
    <property type="match status" value="1"/>
</dbReference>
<name>A0A023G027_AMBPA</name>
<dbReference type="PANTHER" id="PTHR11362:SF133">
    <property type="entry name" value="LARGE RIBOSOMAL SUBUNIT PROTEIN ML38"/>
    <property type="match status" value="1"/>
</dbReference>
<dbReference type="SUPFAM" id="SSF49777">
    <property type="entry name" value="PEBP-like"/>
    <property type="match status" value="1"/>
</dbReference>
<dbReference type="Pfam" id="PF01161">
    <property type="entry name" value="PBP"/>
    <property type="match status" value="1"/>
</dbReference>
<dbReference type="InterPro" id="IPR036610">
    <property type="entry name" value="PEBP-like_sf"/>
</dbReference>
<dbReference type="FunFam" id="3.90.280.10:FF:000002">
    <property type="entry name" value="39S ribosomal protein L38, mitochondrial"/>
    <property type="match status" value="1"/>
</dbReference>
<proteinExistence type="evidence at transcript level"/>
<evidence type="ECO:0000256" key="8">
    <source>
        <dbReference type="ARBA" id="ARBA00039444"/>
    </source>
</evidence>
<evidence type="ECO:0000313" key="10">
    <source>
        <dbReference type="EMBL" id="JAC27024.1"/>
    </source>
</evidence>
<evidence type="ECO:0000256" key="4">
    <source>
        <dbReference type="ARBA" id="ARBA00023054"/>
    </source>
</evidence>
<dbReference type="InterPro" id="IPR035810">
    <property type="entry name" value="PEBP_euk"/>
</dbReference>
<comment type="similarity">
    <text evidence="7">Belongs to the phosphatidylethanolamine-binding protein family. Mitochondrion-specific ribosomal protein mL38 subfamily.</text>
</comment>
<dbReference type="GO" id="GO:0005743">
    <property type="term" value="C:mitochondrial inner membrane"/>
    <property type="evidence" value="ECO:0007669"/>
    <property type="project" value="UniProtKB-ARBA"/>
</dbReference>
<comment type="subcellular location">
    <subcellularLocation>
        <location evidence="1">Mitochondrion</location>
    </subcellularLocation>
</comment>
<keyword evidence="2" id="KW-0809">Transit peptide</keyword>
<evidence type="ECO:0000256" key="1">
    <source>
        <dbReference type="ARBA" id="ARBA00004173"/>
    </source>
</evidence>
<dbReference type="GO" id="GO:0005762">
    <property type="term" value="C:mitochondrial large ribosomal subunit"/>
    <property type="evidence" value="ECO:0007669"/>
    <property type="project" value="TreeGrafter"/>
</dbReference>
<evidence type="ECO:0000256" key="6">
    <source>
        <dbReference type="ARBA" id="ARBA00023274"/>
    </source>
</evidence>
<evidence type="ECO:0000256" key="3">
    <source>
        <dbReference type="ARBA" id="ARBA00022980"/>
    </source>
</evidence>
<sequence>MATLAALLKNLRSLGRLEPAMARSVRLPPLSAVKSLEEKMQALKAKEPVFEERVNIGFKVTSLSVSKQEWKKRQKIIQENKDNFDLAEKSRNGTLRVRYEEARQEWRKTYAPMHVKEVADHYGVFRDLYEFGFFHPVIPMDVLYEYDSEYFTPVHYGNIILPSEAAKAPTVEFDSEPNMLWTLILTSLDSHLLENDKEYLHWFVGNIKGNQVPNGEVVCDYLQPFLPRGTGYHRFVFVLYKQEGLIDYSSWKLSANSTSLKERTFKTYDFYKEFENVITPAGLAFFQCTWEDSLVDFFHKTLKMRVPTFEYVHPPEYVPKQVLYPHKQPFNTYLDMYRDPRDIREEVYLKRLKSLNPLEDEPPMPKYPNIYKIPQGTPSWLVDEMRKERFRIGKYKDLKPFSIYAEEDYEDPKVKAWREQEEFKRKWAEQKVAKSPPS</sequence>
<evidence type="ECO:0000256" key="7">
    <source>
        <dbReference type="ARBA" id="ARBA00038016"/>
    </source>
</evidence>
<keyword evidence="3 10" id="KW-0689">Ribosomal protein</keyword>